<gene>
    <name evidence="1" type="ORF">CRN84_25170</name>
    <name evidence="2" type="ORF">NCTC12282_00227</name>
</gene>
<name>A0A2C6D0A5_9GAMM</name>
<evidence type="ECO:0000313" key="4">
    <source>
        <dbReference type="Proteomes" id="UP000373449"/>
    </source>
</evidence>
<dbReference type="OrthoDB" id="6895606at2"/>
<proteinExistence type="predicted"/>
<dbReference type="Proteomes" id="UP000373449">
    <property type="component" value="Unassembled WGS sequence"/>
</dbReference>
<dbReference type="EMBL" id="PDDX01000001">
    <property type="protein sequence ID" value="PHI32369.1"/>
    <property type="molecule type" value="Genomic_DNA"/>
</dbReference>
<keyword evidence="3" id="KW-1185">Reference proteome</keyword>
<evidence type="ECO:0000313" key="3">
    <source>
        <dbReference type="Proteomes" id="UP000224974"/>
    </source>
</evidence>
<evidence type="ECO:0000313" key="2">
    <source>
        <dbReference type="EMBL" id="VFS45355.1"/>
    </source>
</evidence>
<reference evidence="1" key="1">
    <citation type="submission" date="2017-09" db="EMBL/GenBank/DDBJ databases">
        <title>FDA dAtabase for Regulatory Grade micrObial Sequences (FDA-ARGOS): Supporting development and validation of Infectious Disease Dx tests.</title>
        <authorList>
            <person name="Minogue T."/>
            <person name="Wolcott M."/>
            <person name="Wasieloski L."/>
            <person name="Aguilar W."/>
            <person name="Moore D."/>
            <person name="Tallon L.J."/>
            <person name="Sadzewicz L."/>
            <person name="Ott S."/>
            <person name="Zhao X."/>
            <person name="Nagaraj S."/>
            <person name="Vavikolanu K."/>
            <person name="Aluvathingal J."/>
            <person name="Nadendla S."/>
            <person name="Sichtig H."/>
        </authorList>
    </citation>
    <scope>NUCLEOTIDE SEQUENCE</scope>
    <source>
        <strain evidence="1">FDAARGOS_387</strain>
    </source>
</reference>
<reference evidence="3" key="2">
    <citation type="submission" date="2017-09" db="EMBL/GenBank/DDBJ databases">
        <title>FDA dAtabase for Regulatory Grade micrObial Sequences (FDA-ARGOS): Supporting development and validation of Infectious Disease Dx tests.</title>
        <authorList>
            <person name="Minogue T."/>
            <person name="Wolcott M."/>
            <person name="Wasieloski L."/>
            <person name="Aguilar W."/>
            <person name="Moore D."/>
            <person name="Tallon L."/>
            <person name="Sadzewicz L."/>
            <person name="Ott S."/>
            <person name="Zhao X."/>
            <person name="Nagaraj S."/>
            <person name="Vavikolanu K."/>
            <person name="Aluvathingal J."/>
            <person name="Nadendla S."/>
            <person name="Sichtig H."/>
        </authorList>
    </citation>
    <scope>NUCLEOTIDE SEQUENCE [LARGE SCALE GENOMIC DNA]</scope>
    <source>
        <strain evidence="3">FDAARGOS_387</strain>
    </source>
</reference>
<dbReference type="AlphaFoldDB" id="A0A2C6D0A5"/>
<protein>
    <submittedName>
        <fullName evidence="1">Uncharacterized protein</fullName>
    </submittedName>
</protein>
<sequence length="253" mass="27886">MKIAKNILPIPALPIIQSAVMSIAPVFQGGRHDGHMNMLCALVRGEKTEADIAKYLKDNKIKATADNEFALFLGESRPEQAVACAAYIATTVLIAPNLGEFLEPLAKDAKDKTKGDAPEFQVNQEKLTTSLTTKLAISLANADIFALIARVLPEGLTVDGYRAEVIRLFGVLAPVYLERVQIHYQAGLQFNLLQMQNNQFTFNSSTGYLFHFDVQGLSLQLGGINWYGRGQIMGQDYTLSVDYFSDKVVELLK</sequence>
<dbReference type="EMBL" id="CAADJA010000002">
    <property type="protein sequence ID" value="VFS45355.1"/>
    <property type="molecule type" value="Genomic_DNA"/>
</dbReference>
<organism evidence="1 3">
    <name type="scientific">Budvicia aquatica</name>
    <dbReference type="NCBI Taxonomy" id="82979"/>
    <lineage>
        <taxon>Bacteria</taxon>
        <taxon>Pseudomonadati</taxon>
        <taxon>Pseudomonadota</taxon>
        <taxon>Gammaproteobacteria</taxon>
        <taxon>Enterobacterales</taxon>
        <taxon>Budviciaceae</taxon>
        <taxon>Budvicia</taxon>
    </lineage>
</organism>
<dbReference type="RefSeq" id="WP_029095184.1">
    <property type="nucleotide sequence ID" value="NZ_CAADJA010000002.1"/>
</dbReference>
<dbReference type="STRING" id="1111728.GCA_000427805_02771"/>
<dbReference type="Proteomes" id="UP000224974">
    <property type="component" value="Unassembled WGS sequence"/>
</dbReference>
<accession>A0A2C6D0A5</accession>
<evidence type="ECO:0000313" key="1">
    <source>
        <dbReference type="EMBL" id="PHI32369.1"/>
    </source>
</evidence>
<reference evidence="2 4" key="3">
    <citation type="submission" date="2019-03" db="EMBL/GenBank/DDBJ databases">
        <authorList>
            <consortium name="Pathogen Informatics"/>
        </authorList>
    </citation>
    <scope>NUCLEOTIDE SEQUENCE [LARGE SCALE GENOMIC DNA]</scope>
    <source>
        <strain evidence="2 4">NCTC12282</strain>
    </source>
</reference>